<dbReference type="SUPFAM" id="SSF55418">
    <property type="entry name" value="eIF4e-like"/>
    <property type="match status" value="2"/>
</dbReference>
<dbReference type="PANTHER" id="PTHR11960">
    <property type="entry name" value="EUKARYOTIC TRANSLATION INITIATION FACTOR 4E RELATED"/>
    <property type="match status" value="1"/>
</dbReference>
<organism evidence="7 8">
    <name type="scientific">Takifugu bimaculatus</name>
    <dbReference type="NCBI Taxonomy" id="433685"/>
    <lineage>
        <taxon>Eukaryota</taxon>
        <taxon>Metazoa</taxon>
        <taxon>Chordata</taxon>
        <taxon>Craniata</taxon>
        <taxon>Vertebrata</taxon>
        <taxon>Euteleostomi</taxon>
        <taxon>Actinopterygii</taxon>
        <taxon>Neopterygii</taxon>
        <taxon>Teleostei</taxon>
        <taxon>Neoteleostei</taxon>
        <taxon>Acanthomorphata</taxon>
        <taxon>Eupercaria</taxon>
        <taxon>Tetraodontiformes</taxon>
        <taxon>Tetradontoidea</taxon>
        <taxon>Tetraodontidae</taxon>
        <taxon>Takifugu</taxon>
    </lineage>
</organism>
<evidence type="ECO:0008006" key="9">
    <source>
        <dbReference type="Google" id="ProtNLM"/>
    </source>
</evidence>
<dbReference type="InterPro" id="IPR023398">
    <property type="entry name" value="TIF_eIF4e-like"/>
</dbReference>
<evidence type="ECO:0000256" key="2">
    <source>
        <dbReference type="ARBA" id="ARBA00022540"/>
    </source>
</evidence>
<dbReference type="GO" id="GO:0016281">
    <property type="term" value="C:eukaryotic translation initiation factor 4F complex"/>
    <property type="evidence" value="ECO:0007669"/>
    <property type="project" value="TreeGrafter"/>
</dbReference>
<keyword evidence="5" id="KW-0648">Protein biosynthesis</keyword>
<evidence type="ECO:0000256" key="1">
    <source>
        <dbReference type="ARBA" id="ARBA00009860"/>
    </source>
</evidence>
<protein>
    <recommendedName>
        <fullName evidence="9">Eukaryotic translation initiation factor 4E type 3</fullName>
    </recommendedName>
</protein>
<sequence length="255" mass="28088">MAVPLGQADPQMDRAALSGPTGSDIDIDEQELENITKKHRDDGAGQTLPLHSPWTFWLDRSLPGTTAAQCESNLKKIYTGAERSDVLERVQQHPPGHGSAPEMQLPPDAGGAPASLGGRRQRQRRRVEDESPQRRHSRWRFLLHDDAAAAAAPNRRPLIAVCPSVSQTCGRSSCWRPSASSLLTYCAPDDEVVGVSVSVRDREDVVQIWNRDASVAGEANVLGKVHELLPFVSFRAVFYKPHMDHHAFEGGRSRH</sequence>
<evidence type="ECO:0000313" key="8">
    <source>
        <dbReference type="Proteomes" id="UP000516260"/>
    </source>
</evidence>
<comment type="similarity">
    <text evidence="1">Belongs to the eukaryotic initiation factor 4E family.</text>
</comment>
<dbReference type="Proteomes" id="UP000516260">
    <property type="component" value="Chromosome 5"/>
</dbReference>
<feature type="region of interest" description="Disordered" evidence="6">
    <location>
        <begin position="1"/>
        <end position="25"/>
    </location>
</feature>
<accession>A0A4Z2B8G4</accession>
<dbReference type="InterPro" id="IPR001040">
    <property type="entry name" value="TIF_eIF_4E"/>
</dbReference>
<keyword evidence="4" id="KW-0694">RNA-binding</keyword>
<evidence type="ECO:0000256" key="5">
    <source>
        <dbReference type="ARBA" id="ARBA00022917"/>
    </source>
</evidence>
<keyword evidence="8" id="KW-1185">Reference proteome</keyword>
<dbReference type="EMBL" id="SWLE01000018">
    <property type="protein sequence ID" value="TNM88355.1"/>
    <property type="molecule type" value="Genomic_DNA"/>
</dbReference>
<evidence type="ECO:0000256" key="6">
    <source>
        <dbReference type="SAM" id="MobiDB-lite"/>
    </source>
</evidence>
<evidence type="ECO:0000256" key="3">
    <source>
        <dbReference type="ARBA" id="ARBA00022845"/>
    </source>
</evidence>
<keyword evidence="3" id="KW-0810">Translation regulation</keyword>
<dbReference type="GO" id="GO:0000340">
    <property type="term" value="F:RNA 7-methylguanosine cap binding"/>
    <property type="evidence" value="ECO:0007669"/>
    <property type="project" value="TreeGrafter"/>
</dbReference>
<proteinExistence type="inferred from homology"/>
<evidence type="ECO:0000313" key="7">
    <source>
        <dbReference type="EMBL" id="TNM88355.1"/>
    </source>
</evidence>
<dbReference type="PANTHER" id="PTHR11960:SF66">
    <property type="entry name" value="EUKARYOTIC TRANSLATION INITIATION FACTOR 4E TYPE 3"/>
    <property type="match status" value="1"/>
</dbReference>
<dbReference type="AlphaFoldDB" id="A0A4Z2B8G4"/>
<dbReference type="Gene3D" id="3.30.760.10">
    <property type="entry name" value="RNA Cap, Translation Initiation Factor Eif4e"/>
    <property type="match status" value="2"/>
</dbReference>
<reference evidence="7 8" key="1">
    <citation type="submission" date="2019-04" db="EMBL/GenBank/DDBJ databases">
        <title>The sequence and de novo assembly of Takifugu bimaculatus genome using PacBio and Hi-C technologies.</title>
        <authorList>
            <person name="Xu P."/>
            <person name="Liu B."/>
            <person name="Zhou Z."/>
        </authorList>
    </citation>
    <scope>NUCLEOTIDE SEQUENCE [LARGE SCALE GENOMIC DNA]</scope>
    <source>
        <strain evidence="7">TB-2018</strain>
        <tissue evidence="7">Muscle</tissue>
    </source>
</reference>
<dbReference type="GO" id="GO:0003743">
    <property type="term" value="F:translation initiation factor activity"/>
    <property type="evidence" value="ECO:0007669"/>
    <property type="project" value="UniProtKB-KW"/>
</dbReference>
<name>A0A4Z2B8G4_9TELE</name>
<keyword evidence="2" id="KW-0396">Initiation factor</keyword>
<dbReference type="GO" id="GO:0006417">
    <property type="term" value="P:regulation of translation"/>
    <property type="evidence" value="ECO:0007669"/>
    <property type="project" value="UniProtKB-KW"/>
</dbReference>
<comment type="caution">
    <text evidence="7">The sequence shown here is derived from an EMBL/GenBank/DDBJ whole genome shotgun (WGS) entry which is preliminary data.</text>
</comment>
<evidence type="ECO:0000256" key="4">
    <source>
        <dbReference type="ARBA" id="ARBA00022884"/>
    </source>
</evidence>
<gene>
    <name evidence="7" type="ORF">fugu_004609</name>
</gene>
<feature type="region of interest" description="Disordered" evidence="6">
    <location>
        <begin position="90"/>
        <end position="135"/>
    </location>
</feature>